<evidence type="ECO:0000313" key="8">
    <source>
        <dbReference type="EMBL" id="MDQ0439640.1"/>
    </source>
</evidence>
<evidence type="ECO:0000256" key="5">
    <source>
        <dbReference type="ARBA" id="ARBA00022734"/>
    </source>
</evidence>
<comment type="caution">
    <text evidence="8">The sequence shown here is derived from an EMBL/GenBank/DDBJ whole genome shotgun (WGS) entry which is preliminary data.</text>
</comment>
<evidence type="ECO:0000256" key="6">
    <source>
        <dbReference type="ARBA" id="ARBA00025321"/>
    </source>
</evidence>
<keyword evidence="4" id="KW-0472">Membrane</keyword>
<sequence length="147" mass="15859">MFENVKKLAVCGLATALVATSALAIPSAAQAQPADGSFQLAQNWDRPNGWNGGGPRYHNGGPRYYGHGRYYGPRRGYTYRNGYYYNNNTGAAVAAGVIGLAAGAMIAGAANQDRYNNNVSYCSQRYRSYNPNTGTYTGYDGRQHPCP</sequence>
<dbReference type="Pfam" id="PF07886">
    <property type="entry name" value="BA14K"/>
    <property type="match status" value="1"/>
</dbReference>
<evidence type="ECO:0000256" key="7">
    <source>
        <dbReference type="SAM" id="SignalP"/>
    </source>
</evidence>
<gene>
    <name evidence="8" type="ORF">QO014_004046</name>
</gene>
<protein>
    <recommendedName>
        <fullName evidence="3">Lectin-like protein BA14k</fullName>
    </recommendedName>
</protein>
<keyword evidence="7" id="KW-0732">Signal</keyword>
<evidence type="ECO:0000256" key="4">
    <source>
        <dbReference type="ARBA" id="ARBA00022475"/>
    </source>
</evidence>
<evidence type="ECO:0000256" key="3">
    <source>
        <dbReference type="ARBA" id="ARBA00020552"/>
    </source>
</evidence>
<accession>A0ABU0HBE7</accession>
<proteinExistence type="inferred from homology"/>
<organism evidence="8 9">
    <name type="scientific">Kaistia dalseonensis</name>
    <dbReference type="NCBI Taxonomy" id="410840"/>
    <lineage>
        <taxon>Bacteria</taxon>
        <taxon>Pseudomonadati</taxon>
        <taxon>Pseudomonadota</taxon>
        <taxon>Alphaproteobacteria</taxon>
        <taxon>Hyphomicrobiales</taxon>
        <taxon>Kaistiaceae</taxon>
        <taxon>Kaistia</taxon>
    </lineage>
</organism>
<dbReference type="RefSeq" id="WP_266350533.1">
    <property type="nucleotide sequence ID" value="NZ_JAPKNG010000006.1"/>
</dbReference>
<dbReference type="EMBL" id="JAUSVO010000006">
    <property type="protein sequence ID" value="MDQ0439640.1"/>
    <property type="molecule type" value="Genomic_DNA"/>
</dbReference>
<dbReference type="InterPro" id="IPR012413">
    <property type="entry name" value="BA14K"/>
</dbReference>
<evidence type="ECO:0000256" key="1">
    <source>
        <dbReference type="ARBA" id="ARBA00004167"/>
    </source>
</evidence>
<keyword evidence="4" id="KW-1003">Cell membrane</keyword>
<comment type="function">
    <text evidence="6">Has immunoglobulin-binding and hemagglutination properties, and can bind to mannose. Essential for virulence. May be involved in LPS biosynthesis or polysaccharide transport.</text>
</comment>
<name>A0ABU0HBE7_9HYPH</name>
<evidence type="ECO:0000313" key="9">
    <source>
        <dbReference type="Proteomes" id="UP001241603"/>
    </source>
</evidence>
<evidence type="ECO:0000256" key="2">
    <source>
        <dbReference type="ARBA" id="ARBA00010270"/>
    </source>
</evidence>
<comment type="subcellular location">
    <subcellularLocation>
        <location evidence="1">Membrane</location>
        <topology evidence="1">Single-pass membrane protein</topology>
    </subcellularLocation>
</comment>
<reference evidence="8 9" key="1">
    <citation type="submission" date="2023-07" db="EMBL/GenBank/DDBJ databases">
        <title>Genomic Encyclopedia of Type Strains, Phase IV (KMG-IV): sequencing the most valuable type-strain genomes for metagenomic binning, comparative biology and taxonomic classification.</title>
        <authorList>
            <person name="Goeker M."/>
        </authorList>
    </citation>
    <scope>NUCLEOTIDE SEQUENCE [LARGE SCALE GENOMIC DNA]</scope>
    <source>
        <strain evidence="8 9">B6-8</strain>
    </source>
</reference>
<comment type="similarity">
    <text evidence="2">Belongs to the BA14k family.</text>
</comment>
<feature type="signal peptide" evidence="7">
    <location>
        <begin position="1"/>
        <end position="31"/>
    </location>
</feature>
<dbReference type="Proteomes" id="UP001241603">
    <property type="component" value="Unassembled WGS sequence"/>
</dbReference>
<keyword evidence="5" id="KW-0430">Lectin</keyword>
<keyword evidence="9" id="KW-1185">Reference proteome</keyword>
<feature type="chain" id="PRO_5045919762" description="Lectin-like protein BA14k" evidence="7">
    <location>
        <begin position="32"/>
        <end position="147"/>
    </location>
</feature>